<feature type="compositionally biased region" description="Basic and acidic residues" evidence="1">
    <location>
        <begin position="534"/>
        <end position="548"/>
    </location>
</feature>
<feature type="compositionally biased region" description="Gly residues" evidence="1">
    <location>
        <begin position="277"/>
        <end position="289"/>
    </location>
</feature>
<name>A0AAD3E1V1_9CHLO</name>
<feature type="domain" description="RAP" evidence="2">
    <location>
        <begin position="1016"/>
        <end position="1076"/>
    </location>
</feature>
<dbReference type="GO" id="GO:0000963">
    <property type="term" value="P:mitochondrial RNA processing"/>
    <property type="evidence" value="ECO:0007669"/>
    <property type="project" value="TreeGrafter"/>
</dbReference>
<comment type="caution">
    <text evidence="3">The sequence shown here is derived from an EMBL/GenBank/DDBJ whole genome shotgun (WGS) entry which is preliminary data.</text>
</comment>
<proteinExistence type="predicted"/>
<feature type="region of interest" description="Disordered" evidence="1">
    <location>
        <begin position="234"/>
        <end position="293"/>
    </location>
</feature>
<sequence>TMLCRAPVTLLAADSTTWLNLQHASEATRLRLLSSRRNAAIPLAHTSVSHASLAPQSPVRNVVLAAVQHRASSIRRAPRPQTPDNPLQQPNSDSPAQPLQLVDALGALGWRCKGAPSSQWPHDALTSLQTLATALIPHVAALSPSDLAHCCWAIAQFSDVAGKDVAVLGFLSAVQQELLEPAFDAKAAAAAAEATAPTAEATSQRRRCATRLASIPAKDLSKLAWALAKLGVGPESGRGTQGEAQSTGSKGLQTPPVDRVPPLDTKTETGTGSTQYGNGGSDGGGGGGPARPRSVRLLGKRRLQGRFWEELGDTAAAAVERSEMPPQALCNTLWAFATVDCRHAALLRAAAECIAEGRRSRFEPVGITNLCWSFATLRFYNCATSLHQDVRQDKIQDEHEDLDFSLSLDSLDANEEDHSHKQEQQHQFQHDYWDMTHDMYDNTENNDLYGRLYGKLAGLALGCVDRMSLPQLSKTAWALVTARQHLPSGSRQPQQELRRPGCPRPMQHLPQPQEMQQQRHGGHNQRPQQQQRQHPLEKRQQRRQEHGRVPRVQQPQREQQDQAQQDPQPLPHLAVRQLLSAIRVRATRVFKAEVPATTTATATVAEAAARPAALHDPHATSVLAWALSTAAPPGDPRCTAFLEAAVAAAVAAPEGLMSYSDQDLAMLLTAHLRVGSYSPPLMIAVREALIRRASSMGPKALTDICYSLAVKNYYHQEMYDAIAAAVADRLDGFGPALASRVVWSLARARHYNARLLDSFADYIRPHLPRCSPLDLTSCSAALAHLHHYHPRFFADMAREVLNRISAAGPTSSTAATTTTSSPTASVTASAATASTFPSASGCSVRPELPQPQPQLPQQLNEHLHPQPPQQHLPQQQHPQSPPQPLPERSVVQLLWCFALLGHVDEGLLEGLAGRLRGVDVERLGVPAVMQLFQAQTLLQDLYRGVIAPPQVLSQAQMQAARLVWQRVAQAAVSPSRLQAEVVACLRRLGCQPRCERTTLDGLFSIDTSLVWEGRRVAVEVDGPTHFTCSQPYRPLGRTLARRRCLEIRGWRVVSVAGHEWRALGGDAAREEAYMSAALEGALWRTHVLEGLSGLGRGRQGGGR</sequence>
<evidence type="ECO:0000256" key="1">
    <source>
        <dbReference type="SAM" id="MobiDB-lite"/>
    </source>
</evidence>
<dbReference type="GO" id="GO:0035770">
    <property type="term" value="C:ribonucleoprotein granule"/>
    <property type="evidence" value="ECO:0007669"/>
    <property type="project" value="TreeGrafter"/>
</dbReference>
<dbReference type="GO" id="GO:0044528">
    <property type="term" value="P:regulation of mitochondrial mRNA stability"/>
    <property type="evidence" value="ECO:0007669"/>
    <property type="project" value="TreeGrafter"/>
</dbReference>
<dbReference type="InterPro" id="IPR050870">
    <property type="entry name" value="FAST_kinase"/>
</dbReference>
<dbReference type="GO" id="GO:0003723">
    <property type="term" value="F:RNA binding"/>
    <property type="evidence" value="ECO:0007669"/>
    <property type="project" value="TreeGrafter"/>
</dbReference>
<feature type="compositionally biased region" description="Polar residues" evidence="1">
    <location>
        <begin position="82"/>
        <end position="96"/>
    </location>
</feature>
<dbReference type="PROSITE" id="PS51286">
    <property type="entry name" value="RAP"/>
    <property type="match status" value="1"/>
</dbReference>
<feature type="compositionally biased region" description="Low complexity" evidence="1">
    <location>
        <begin position="550"/>
        <end position="570"/>
    </location>
</feature>
<evidence type="ECO:0000259" key="2">
    <source>
        <dbReference type="PROSITE" id="PS51286"/>
    </source>
</evidence>
<feature type="compositionally biased region" description="Polar residues" evidence="1">
    <location>
        <begin position="242"/>
        <end position="252"/>
    </location>
</feature>
<dbReference type="Proteomes" id="UP001054857">
    <property type="component" value="Unassembled WGS sequence"/>
</dbReference>
<dbReference type="PANTHER" id="PTHR21228:SF40">
    <property type="entry name" value="LD45607P"/>
    <property type="match status" value="1"/>
</dbReference>
<dbReference type="AlphaFoldDB" id="A0AAD3E1V1"/>
<organism evidence="3 4">
    <name type="scientific">Astrephomene gubernaculifera</name>
    <dbReference type="NCBI Taxonomy" id="47775"/>
    <lineage>
        <taxon>Eukaryota</taxon>
        <taxon>Viridiplantae</taxon>
        <taxon>Chlorophyta</taxon>
        <taxon>core chlorophytes</taxon>
        <taxon>Chlorophyceae</taxon>
        <taxon>CS clade</taxon>
        <taxon>Chlamydomonadales</taxon>
        <taxon>Astrephomenaceae</taxon>
        <taxon>Astrephomene</taxon>
    </lineage>
</organism>
<gene>
    <name evidence="3" type="ORF">Agub_g13020</name>
</gene>
<dbReference type="GO" id="GO:0005759">
    <property type="term" value="C:mitochondrial matrix"/>
    <property type="evidence" value="ECO:0007669"/>
    <property type="project" value="TreeGrafter"/>
</dbReference>
<evidence type="ECO:0000313" key="3">
    <source>
        <dbReference type="EMBL" id="GFR50753.1"/>
    </source>
</evidence>
<dbReference type="PANTHER" id="PTHR21228">
    <property type="entry name" value="FAST LEU-RICH DOMAIN-CONTAINING"/>
    <property type="match status" value="1"/>
</dbReference>
<feature type="region of interest" description="Disordered" evidence="1">
    <location>
        <begin position="838"/>
        <end position="885"/>
    </location>
</feature>
<dbReference type="EMBL" id="BMAR01000040">
    <property type="protein sequence ID" value="GFR50753.1"/>
    <property type="molecule type" value="Genomic_DNA"/>
</dbReference>
<feature type="region of interest" description="Disordered" evidence="1">
    <location>
        <begin position="72"/>
        <end position="96"/>
    </location>
</feature>
<feature type="compositionally biased region" description="Low complexity" evidence="1">
    <location>
        <begin position="505"/>
        <end position="533"/>
    </location>
</feature>
<feature type="non-terminal residue" evidence="3">
    <location>
        <position position="1"/>
    </location>
</feature>
<accession>A0AAD3E1V1</accession>
<protein>
    <recommendedName>
        <fullName evidence="2">RAP domain-containing protein</fullName>
    </recommendedName>
</protein>
<reference evidence="3 4" key="1">
    <citation type="journal article" date="2021" name="Sci. Rep.">
        <title>Genome sequencing of the multicellular alga Astrephomene provides insights into convergent evolution of germ-soma differentiation.</title>
        <authorList>
            <person name="Yamashita S."/>
            <person name="Yamamoto K."/>
            <person name="Matsuzaki R."/>
            <person name="Suzuki S."/>
            <person name="Yamaguchi H."/>
            <person name="Hirooka S."/>
            <person name="Minakuchi Y."/>
            <person name="Miyagishima S."/>
            <person name="Kawachi M."/>
            <person name="Toyoda A."/>
            <person name="Nozaki H."/>
        </authorList>
    </citation>
    <scope>NUCLEOTIDE SEQUENCE [LARGE SCALE GENOMIC DNA]</scope>
    <source>
        <strain evidence="3 4">NIES-4017</strain>
    </source>
</reference>
<feature type="region of interest" description="Disordered" evidence="1">
    <location>
        <begin position="485"/>
        <end position="570"/>
    </location>
</feature>
<keyword evidence="4" id="KW-1185">Reference proteome</keyword>
<dbReference type="InterPro" id="IPR013584">
    <property type="entry name" value="RAP"/>
</dbReference>
<dbReference type="Pfam" id="PF08373">
    <property type="entry name" value="RAP"/>
    <property type="match status" value="1"/>
</dbReference>
<evidence type="ECO:0000313" key="4">
    <source>
        <dbReference type="Proteomes" id="UP001054857"/>
    </source>
</evidence>